<name>A0A6H9YK49_9ACTN</name>
<accession>A0A6H9YK49</accession>
<keyword evidence="2" id="KW-1185">Reference proteome</keyword>
<dbReference type="RefSeq" id="WP_151562196.1">
    <property type="nucleotide sequence ID" value="NZ_WBMT01000009.1"/>
</dbReference>
<sequence length="175" mass="19810">MLQLISKFKNNAEARESKDEVLIGEMVFTMAYQGCPTIGFQAGTDLQYVKFKPVQDRLLHSLTIVLDRKTGDSALQQAVIGSKATLTFVAEVKNYIADPDDLVHMFKTDMANLFRNPWMGDIKLDHQLNSVTATKKQIIDIDKYTGANAESRELLKQLLIGTMQELREKLVPYKK</sequence>
<proteinExistence type="predicted"/>
<protein>
    <submittedName>
        <fullName evidence="1">Uncharacterized protein</fullName>
    </submittedName>
</protein>
<reference evidence="1 2" key="1">
    <citation type="submission" date="2019-09" db="EMBL/GenBank/DDBJ databases">
        <title>Actinomadura physcomitrii sp. nov., a novel actinomycete isolated from moss [Physcomitrium sphaericum (Ludw) Fuernr].</title>
        <authorList>
            <person name="Zhuang X."/>
            <person name="Liu C."/>
        </authorList>
    </citation>
    <scope>NUCLEOTIDE SEQUENCE [LARGE SCALE GENOMIC DNA]</scope>
    <source>
        <strain evidence="1 2">HMC1</strain>
    </source>
</reference>
<evidence type="ECO:0000313" key="1">
    <source>
        <dbReference type="EMBL" id="KAB2347395.1"/>
    </source>
</evidence>
<gene>
    <name evidence="1" type="ORF">F8566_20525</name>
</gene>
<dbReference type="OrthoDB" id="3471763at2"/>
<organism evidence="1 2">
    <name type="scientific">Actinomadura rudentiformis</name>
    <dbReference type="NCBI Taxonomy" id="359158"/>
    <lineage>
        <taxon>Bacteria</taxon>
        <taxon>Bacillati</taxon>
        <taxon>Actinomycetota</taxon>
        <taxon>Actinomycetes</taxon>
        <taxon>Streptosporangiales</taxon>
        <taxon>Thermomonosporaceae</taxon>
        <taxon>Actinomadura</taxon>
    </lineage>
</organism>
<evidence type="ECO:0000313" key="2">
    <source>
        <dbReference type="Proteomes" id="UP000468735"/>
    </source>
</evidence>
<dbReference type="EMBL" id="WBMT01000009">
    <property type="protein sequence ID" value="KAB2347395.1"/>
    <property type="molecule type" value="Genomic_DNA"/>
</dbReference>
<dbReference type="Proteomes" id="UP000468735">
    <property type="component" value="Unassembled WGS sequence"/>
</dbReference>
<comment type="caution">
    <text evidence="1">The sequence shown here is derived from an EMBL/GenBank/DDBJ whole genome shotgun (WGS) entry which is preliminary data.</text>
</comment>
<dbReference type="AlphaFoldDB" id="A0A6H9YK49"/>